<dbReference type="EMBL" id="KN840509">
    <property type="protein sequence ID" value="KIP06839.1"/>
    <property type="molecule type" value="Genomic_DNA"/>
</dbReference>
<dbReference type="HOGENOM" id="CLU_580187_0_0_1"/>
<feature type="region of interest" description="Disordered" evidence="1">
    <location>
        <begin position="1"/>
        <end position="58"/>
    </location>
</feature>
<dbReference type="Proteomes" id="UP000053257">
    <property type="component" value="Unassembled WGS sequence"/>
</dbReference>
<evidence type="ECO:0008006" key="4">
    <source>
        <dbReference type="Google" id="ProtNLM"/>
    </source>
</evidence>
<protein>
    <recommendedName>
        <fullName evidence="4">F-box domain-containing protein</fullName>
    </recommendedName>
</protein>
<proteinExistence type="predicted"/>
<sequence>MFRPVQSRERSQKTTAPRHPVVGRVQPKTAQGGVANPPPRVFFPSTQPLRSSKPVRVASRRPRIPQELVNLVIVHLRNNKPALRRCSLVSRAWAKSSAQHLFSCIRWPRCHHWWSDNPTQQATCRCGQSELGNLHTVLCSSKRIREAVVDLRVSFKRVAAEDGAKVVEVATFFVDKLFAVLDVLPKLRQLELISFLDTLVRSTDVELFQRRGRTLDALVLRRSVVDAKCATELVTYFASIGELTLIQPRTGGSIWKTHEDVNKVHPKTTVGSLQILGCAAPDTLTCIRTLLPVVPPDQLNCLALGQLSSASDVQAVAAIIRRAPRLQSFHFTLILWLPSFEDALASATPRERLLAGSESDWPRVVPILEELGHTTHKFLREVSIDISFRAKPGLDAATLRTMAMKRLWALDWAMLEDAMESLVYLQKLRLRFSFSTEVDVLQWQTEVMGMLKRQLSARTSGIVETTIAENDNVT</sequence>
<keyword evidence="3" id="KW-1185">Reference proteome</keyword>
<dbReference type="OrthoDB" id="2755939at2759"/>
<evidence type="ECO:0000313" key="3">
    <source>
        <dbReference type="Proteomes" id="UP000053257"/>
    </source>
</evidence>
<gene>
    <name evidence="2" type="ORF">PHLGIDRAFT_444084</name>
</gene>
<accession>A0A0C3NP20</accession>
<organism evidence="2 3">
    <name type="scientific">Phlebiopsis gigantea (strain 11061_1 CR5-6)</name>
    <name type="common">White-rot fungus</name>
    <name type="synonym">Peniophora gigantea</name>
    <dbReference type="NCBI Taxonomy" id="745531"/>
    <lineage>
        <taxon>Eukaryota</taxon>
        <taxon>Fungi</taxon>
        <taxon>Dikarya</taxon>
        <taxon>Basidiomycota</taxon>
        <taxon>Agaricomycotina</taxon>
        <taxon>Agaricomycetes</taxon>
        <taxon>Polyporales</taxon>
        <taxon>Phanerochaetaceae</taxon>
        <taxon>Phlebiopsis</taxon>
    </lineage>
</organism>
<name>A0A0C3NP20_PHLG1</name>
<feature type="compositionally biased region" description="Basic and acidic residues" evidence="1">
    <location>
        <begin position="1"/>
        <end position="12"/>
    </location>
</feature>
<evidence type="ECO:0000313" key="2">
    <source>
        <dbReference type="EMBL" id="KIP06839.1"/>
    </source>
</evidence>
<dbReference type="AlphaFoldDB" id="A0A0C3NP20"/>
<reference evidence="2 3" key="1">
    <citation type="journal article" date="2014" name="PLoS Genet.">
        <title>Analysis of the Phlebiopsis gigantea genome, transcriptome and secretome provides insight into its pioneer colonization strategies of wood.</title>
        <authorList>
            <person name="Hori C."/>
            <person name="Ishida T."/>
            <person name="Igarashi K."/>
            <person name="Samejima M."/>
            <person name="Suzuki H."/>
            <person name="Master E."/>
            <person name="Ferreira P."/>
            <person name="Ruiz-Duenas F.J."/>
            <person name="Held B."/>
            <person name="Canessa P."/>
            <person name="Larrondo L.F."/>
            <person name="Schmoll M."/>
            <person name="Druzhinina I.S."/>
            <person name="Kubicek C.P."/>
            <person name="Gaskell J.A."/>
            <person name="Kersten P."/>
            <person name="St John F."/>
            <person name="Glasner J."/>
            <person name="Sabat G."/>
            <person name="Splinter BonDurant S."/>
            <person name="Syed K."/>
            <person name="Yadav J."/>
            <person name="Mgbeahuruike A.C."/>
            <person name="Kovalchuk A."/>
            <person name="Asiegbu F.O."/>
            <person name="Lackner G."/>
            <person name="Hoffmeister D."/>
            <person name="Rencoret J."/>
            <person name="Gutierrez A."/>
            <person name="Sun H."/>
            <person name="Lindquist E."/>
            <person name="Barry K."/>
            <person name="Riley R."/>
            <person name="Grigoriev I.V."/>
            <person name="Henrissat B."/>
            <person name="Kues U."/>
            <person name="Berka R.M."/>
            <person name="Martinez A.T."/>
            <person name="Covert S.F."/>
            <person name="Blanchette R.A."/>
            <person name="Cullen D."/>
        </authorList>
    </citation>
    <scope>NUCLEOTIDE SEQUENCE [LARGE SCALE GENOMIC DNA]</scope>
    <source>
        <strain evidence="2 3">11061_1 CR5-6</strain>
    </source>
</reference>
<evidence type="ECO:0000256" key="1">
    <source>
        <dbReference type="SAM" id="MobiDB-lite"/>
    </source>
</evidence>